<dbReference type="Pfam" id="PF05050">
    <property type="entry name" value="Methyltransf_21"/>
    <property type="match status" value="1"/>
</dbReference>
<dbReference type="KEGG" id="nsn:EXE58_09245"/>
<dbReference type="EMBL" id="CP038436">
    <property type="protein sequence ID" value="QBX55619.1"/>
    <property type="molecule type" value="Genomic_DNA"/>
</dbReference>
<dbReference type="InterPro" id="IPR029063">
    <property type="entry name" value="SAM-dependent_MTases_sf"/>
</dbReference>
<dbReference type="Proteomes" id="UP000294853">
    <property type="component" value="Chromosome"/>
</dbReference>
<dbReference type="NCBIfam" id="TIGR01444">
    <property type="entry name" value="fkbM_fam"/>
    <property type="match status" value="1"/>
</dbReference>
<protein>
    <submittedName>
        <fullName evidence="2">FkbM family methyltransferase</fullName>
    </submittedName>
</protein>
<dbReference type="OrthoDB" id="424472at2"/>
<keyword evidence="3" id="KW-1185">Reference proteome</keyword>
<sequence>MKWTRPPAPAAARRPVAPRPYTGERLVCLESDAGPLWIPESDDVMRPYIAAQGVWEAEEGRLLLELARPSVRKDATGRPVVRVADIGANVGYFSLLLAKTFPGAIIDAFEPHPTTSAVLALNAWNSGADITPHAVALSAGARLLGLTTAATNLGDTRTAETDVADMLTPAAPLDDLLPDAVYDLVKIDVQGYEPDVLAGMTDALHRSPQPVIVSEFWPAALRDRGLDPMDVLEGYRAMGLEIRAHVADAVTTMDDAAIVRVCDEAGPFGQVNLVMSKADRSALR</sequence>
<dbReference type="PANTHER" id="PTHR34203:SF15">
    <property type="entry name" value="SLL1173 PROTEIN"/>
    <property type="match status" value="1"/>
</dbReference>
<accession>A0A4P7IEF7</accession>
<dbReference type="InterPro" id="IPR052514">
    <property type="entry name" value="SAM-dependent_MTase"/>
</dbReference>
<dbReference type="GO" id="GO:0032259">
    <property type="term" value="P:methylation"/>
    <property type="evidence" value="ECO:0007669"/>
    <property type="project" value="UniProtKB-KW"/>
</dbReference>
<keyword evidence="2" id="KW-0489">Methyltransferase</keyword>
<evidence type="ECO:0000259" key="1">
    <source>
        <dbReference type="Pfam" id="PF05050"/>
    </source>
</evidence>
<organism evidence="2 3">
    <name type="scientific">Nocardioides seonyuensis</name>
    <dbReference type="NCBI Taxonomy" id="2518371"/>
    <lineage>
        <taxon>Bacteria</taxon>
        <taxon>Bacillati</taxon>
        <taxon>Actinomycetota</taxon>
        <taxon>Actinomycetes</taxon>
        <taxon>Propionibacteriales</taxon>
        <taxon>Nocardioidaceae</taxon>
        <taxon>Nocardioides</taxon>
    </lineage>
</organism>
<reference evidence="2 3" key="1">
    <citation type="submission" date="2019-03" db="EMBL/GenBank/DDBJ databases">
        <title>Three New Species of Nocardioides, Nocardioides euryhalodurans sp. nov., Nocardioides seonyuensis sp. nov. and Nocardioides eburneoflavus sp. nov. Iolated from Soil.</title>
        <authorList>
            <person name="Roh S.G."/>
            <person name="Lee C."/>
            <person name="Kim M.-K."/>
            <person name="Kim S.B."/>
        </authorList>
    </citation>
    <scope>NUCLEOTIDE SEQUENCE [LARGE SCALE GENOMIC DNA]</scope>
    <source>
        <strain evidence="2 3">MMS17-SY207-3</strain>
    </source>
</reference>
<dbReference type="AlphaFoldDB" id="A0A4P7IEF7"/>
<dbReference type="SUPFAM" id="SSF53335">
    <property type="entry name" value="S-adenosyl-L-methionine-dependent methyltransferases"/>
    <property type="match status" value="1"/>
</dbReference>
<proteinExistence type="predicted"/>
<name>A0A4P7IEF7_9ACTN</name>
<dbReference type="InterPro" id="IPR006342">
    <property type="entry name" value="FkbM_mtfrase"/>
</dbReference>
<gene>
    <name evidence="2" type="ORF">EXE58_09245</name>
</gene>
<dbReference type="GO" id="GO:0008168">
    <property type="term" value="F:methyltransferase activity"/>
    <property type="evidence" value="ECO:0007669"/>
    <property type="project" value="UniProtKB-KW"/>
</dbReference>
<dbReference type="RefSeq" id="WP_135267610.1">
    <property type="nucleotide sequence ID" value="NZ_CP038436.1"/>
</dbReference>
<feature type="domain" description="Methyltransferase FkbM" evidence="1">
    <location>
        <begin position="85"/>
        <end position="213"/>
    </location>
</feature>
<evidence type="ECO:0000313" key="2">
    <source>
        <dbReference type="EMBL" id="QBX55619.1"/>
    </source>
</evidence>
<keyword evidence="2" id="KW-0808">Transferase</keyword>
<dbReference type="Gene3D" id="3.40.50.150">
    <property type="entry name" value="Vaccinia Virus protein VP39"/>
    <property type="match status" value="1"/>
</dbReference>
<evidence type="ECO:0000313" key="3">
    <source>
        <dbReference type="Proteomes" id="UP000294853"/>
    </source>
</evidence>
<dbReference type="PANTHER" id="PTHR34203">
    <property type="entry name" value="METHYLTRANSFERASE, FKBM FAMILY PROTEIN"/>
    <property type="match status" value="1"/>
</dbReference>